<dbReference type="SUPFAM" id="SSF48452">
    <property type="entry name" value="TPR-like"/>
    <property type="match status" value="1"/>
</dbReference>
<evidence type="ECO:0000313" key="2">
    <source>
        <dbReference type="EMBL" id="CEK48225.1"/>
    </source>
</evidence>
<name>A0A0B6XY47_9EUPU</name>
<protein>
    <submittedName>
        <fullName evidence="2">Uncharacterized protein</fullName>
    </submittedName>
</protein>
<evidence type="ECO:0000256" key="1">
    <source>
        <dbReference type="PROSITE-ProRule" id="PRU00339"/>
    </source>
</evidence>
<feature type="repeat" description="TPR" evidence="1">
    <location>
        <begin position="20"/>
        <end position="53"/>
    </location>
</feature>
<sequence>DNEKIKQHFKKATELDAKDQFAFLLYGAHLFKLGDYKEALEVLKKAEALKPNFSAANKYYIGASLKYL</sequence>
<dbReference type="InterPro" id="IPR019734">
    <property type="entry name" value="TPR_rpt"/>
</dbReference>
<organism evidence="2">
    <name type="scientific">Arion vulgaris</name>
    <dbReference type="NCBI Taxonomy" id="1028688"/>
    <lineage>
        <taxon>Eukaryota</taxon>
        <taxon>Metazoa</taxon>
        <taxon>Spiralia</taxon>
        <taxon>Lophotrochozoa</taxon>
        <taxon>Mollusca</taxon>
        <taxon>Gastropoda</taxon>
        <taxon>Heterobranchia</taxon>
        <taxon>Euthyneura</taxon>
        <taxon>Panpulmonata</taxon>
        <taxon>Eupulmonata</taxon>
        <taxon>Stylommatophora</taxon>
        <taxon>Helicina</taxon>
        <taxon>Arionoidea</taxon>
        <taxon>Arionidae</taxon>
        <taxon>Arion</taxon>
    </lineage>
</organism>
<proteinExistence type="predicted"/>
<gene>
    <name evidence="2" type="primary">ORF3423</name>
</gene>
<feature type="non-terminal residue" evidence="2">
    <location>
        <position position="1"/>
    </location>
</feature>
<keyword evidence="1" id="KW-0802">TPR repeat</keyword>
<dbReference type="Pfam" id="PF13181">
    <property type="entry name" value="TPR_8"/>
    <property type="match status" value="1"/>
</dbReference>
<dbReference type="InterPro" id="IPR011990">
    <property type="entry name" value="TPR-like_helical_dom_sf"/>
</dbReference>
<reference evidence="2" key="1">
    <citation type="submission" date="2014-12" db="EMBL/GenBank/DDBJ databases">
        <title>Insight into the proteome of Arion vulgaris.</title>
        <authorList>
            <person name="Aradska J."/>
            <person name="Bulat T."/>
            <person name="Smidak R."/>
            <person name="Sarate P."/>
            <person name="Gangsoo J."/>
            <person name="Sialana F."/>
            <person name="Bilban M."/>
            <person name="Lubec G."/>
        </authorList>
    </citation>
    <scope>NUCLEOTIDE SEQUENCE</scope>
    <source>
        <tissue evidence="2">Skin</tissue>
    </source>
</reference>
<accession>A0A0B6XY47</accession>
<dbReference type="PROSITE" id="PS50005">
    <property type="entry name" value="TPR"/>
    <property type="match status" value="1"/>
</dbReference>
<feature type="non-terminal residue" evidence="2">
    <location>
        <position position="68"/>
    </location>
</feature>
<dbReference type="AlphaFoldDB" id="A0A0B6XY47"/>
<dbReference type="EMBL" id="HACG01001360">
    <property type="protein sequence ID" value="CEK48225.1"/>
    <property type="molecule type" value="Transcribed_RNA"/>
</dbReference>
<dbReference type="Gene3D" id="1.25.40.10">
    <property type="entry name" value="Tetratricopeptide repeat domain"/>
    <property type="match status" value="1"/>
</dbReference>